<gene>
    <name evidence="1" type="ORF">CEV31_1678</name>
</gene>
<protein>
    <submittedName>
        <fullName evidence="1">Uncharacterized protein</fullName>
    </submittedName>
</protein>
<sequence length="68" mass="7737">MTELSAVRFVALNMRTKLKNFQSYQGPILKKLKAHPEKCETAFGQRCAFKKVQIEVDSQSGAKDVRVH</sequence>
<evidence type="ECO:0000313" key="2">
    <source>
        <dbReference type="Proteomes" id="UP000215590"/>
    </source>
</evidence>
<dbReference type="EMBL" id="NNRJ01000015">
    <property type="protein sequence ID" value="OYR20252.1"/>
    <property type="molecule type" value="Genomic_DNA"/>
</dbReference>
<reference evidence="1 2" key="1">
    <citation type="submission" date="2017-07" db="EMBL/GenBank/DDBJ databases">
        <title>Phylogenetic study on the rhizospheric bacterium Ochrobactrum sp. A44.</title>
        <authorList>
            <person name="Krzyzanowska D.M."/>
            <person name="Ossowicki A."/>
            <person name="Rajewska M."/>
            <person name="Maciag T."/>
            <person name="Kaczynski Z."/>
            <person name="Czerwicka M."/>
            <person name="Jafra S."/>
        </authorList>
    </citation>
    <scope>NUCLEOTIDE SEQUENCE [LARGE SCALE GENOMIC DNA]</scope>
    <source>
        <strain evidence="1 2">DSM 7216</strain>
    </source>
</reference>
<accession>A0A256FZI9</accession>
<organism evidence="1 2">
    <name type="scientific">Brucella thiophenivorans</name>
    <dbReference type="NCBI Taxonomy" id="571255"/>
    <lineage>
        <taxon>Bacteria</taxon>
        <taxon>Pseudomonadati</taxon>
        <taxon>Pseudomonadota</taxon>
        <taxon>Alphaproteobacteria</taxon>
        <taxon>Hyphomicrobiales</taxon>
        <taxon>Brucellaceae</taxon>
        <taxon>Brucella/Ochrobactrum group</taxon>
        <taxon>Brucella</taxon>
    </lineage>
</organism>
<comment type="caution">
    <text evidence="1">The sequence shown here is derived from an EMBL/GenBank/DDBJ whole genome shotgun (WGS) entry which is preliminary data.</text>
</comment>
<name>A0A256FZI9_9HYPH</name>
<dbReference type="AlphaFoldDB" id="A0A256FZI9"/>
<keyword evidence="2" id="KW-1185">Reference proteome</keyword>
<evidence type="ECO:0000313" key="1">
    <source>
        <dbReference type="EMBL" id="OYR20252.1"/>
    </source>
</evidence>
<proteinExistence type="predicted"/>
<dbReference type="Proteomes" id="UP000215590">
    <property type="component" value="Unassembled WGS sequence"/>
</dbReference>